<organism evidence="5 6">
    <name type="scientific">Anaerosphaera multitolerans</name>
    <dbReference type="NCBI Taxonomy" id="2487351"/>
    <lineage>
        <taxon>Bacteria</taxon>
        <taxon>Bacillati</taxon>
        <taxon>Bacillota</taxon>
        <taxon>Tissierellia</taxon>
        <taxon>Tissierellales</taxon>
        <taxon>Peptoniphilaceae</taxon>
        <taxon>Anaerosphaera</taxon>
    </lineage>
</organism>
<gene>
    <name evidence="5" type="ORF">EF514_07230</name>
</gene>
<dbReference type="Gene3D" id="3.60.21.10">
    <property type="match status" value="1"/>
</dbReference>
<reference evidence="5 6" key="1">
    <citation type="submission" date="2018-11" db="EMBL/GenBank/DDBJ databases">
        <title>Genome sequencing and assembly of Anaerosphaera sp. nov., GS7-6-2.</title>
        <authorList>
            <person name="Rettenmaier R."/>
            <person name="Liebl W."/>
            <person name="Zverlov V."/>
        </authorList>
    </citation>
    <scope>NUCLEOTIDE SEQUENCE [LARGE SCALE GENOMIC DNA]</scope>
    <source>
        <strain evidence="5 6">GS7-6-2</strain>
    </source>
</reference>
<comment type="similarity">
    <text evidence="2">Belongs to the 5'-nucleotidase family.</text>
</comment>
<dbReference type="Pfam" id="PF00149">
    <property type="entry name" value="Metallophos"/>
    <property type="match status" value="1"/>
</dbReference>
<dbReference type="PROSITE" id="PS00786">
    <property type="entry name" value="5_NUCLEOTIDASE_2"/>
    <property type="match status" value="1"/>
</dbReference>
<comment type="caution">
    <text evidence="5">The sequence shown here is derived from an EMBL/GenBank/DDBJ whole genome shotgun (WGS) entry which is preliminary data.</text>
</comment>
<keyword evidence="1" id="KW-0732">Signal</keyword>
<feature type="domain" description="5'-Nucleotidase C-terminal" evidence="4">
    <location>
        <begin position="298"/>
        <end position="445"/>
    </location>
</feature>
<accession>A0A437S699</accession>
<dbReference type="InterPro" id="IPR036907">
    <property type="entry name" value="5'-Nucleotdase_C_sf"/>
</dbReference>
<dbReference type="Gene3D" id="3.90.780.10">
    <property type="entry name" value="5'-Nucleotidase, C-terminal domain"/>
    <property type="match status" value="1"/>
</dbReference>
<dbReference type="InterPro" id="IPR029052">
    <property type="entry name" value="Metallo-depent_PP-like"/>
</dbReference>
<dbReference type="SUPFAM" id="SSF55816">
    <property type="entry name" value="5'-nucleotidase (syn. UDP-sugar hydrolase), C-terminal domain"/>
    <property type="match status" value="1"/>
</dbReference>
<dbReference type="Proteomes" id="UP000288812">
    <property type="component" value="Unassembled WGS sequence"/>
</dbReference>
<keyword evidence="2" id="KW-0547">Nucleotide-binding</keyword>
<dbReference type="InterPro" id="IPR008334">
    <property type="entry name" value="5'-Nucleotdase_C"/>
</dbReference>
<sequence length="507" mass="59130">MKVNIYASSDVHGHIYPYDYAKNIPLDYSLAHLYDCYKKDKNKYKILVDNGDIIQGNSAEYFIDTTPNPIVKVMNFMDYKIWNMGNHEFNFSYPRLKKIIKDFKGTALMANSNSNFFYKYKTINLEDIKISFIGINTLLINYFEKEESLAGLVIEDPIAILNQLLNKLSKTSNVIIGMFHLGLEDENSIVNSGLYSILNNIENPQLFDVIICGHTHKSISQLFHKDILITQPAAYTKTISKIEMDFSKGVLISKNSSAINLAEFKASEEILKLYEPYHKKILEYTHEIIGYVKGIKREFNYDFEDNPLNHLLTKIMLKFSKADVVAFQIDNKEALLKNGPLRRCDLAELYSYDGGEVTTYKMKGIDLKKYILWSYDYFNYKDGKVSVNEKRADFKYKTLDVFGNIHYTIDLREKSENRLKELKYLNGKDILDSDEITVGMNEYRMNFLISKEGPLAGKTFEKISSSKYIDENFNKRGTIRELAKYYFEDLPNNTYYYNDESYFYIKY</sequence>
<keyword evidence="6" id="KW-1185">Reference proteome</keyword>
<dbReference type="GO" id="GO:0009166">
    <property type="term" value="P:nucleotide catabolic process"/>
    <property type="evidence" value="ECO:0007669"/>
    <property type="project" value="InterPro"/>
</dbReference>
<dbReference type="GO" id="GO:0046872">
    <property type="term" value="F:metal ion binding"/>
    <property type="evidence" value="ECO:0007669"/>
    <property type="project" value="InterPro"/>
</dbReference>
<dbReference type="Pfam" id="PF02872">
    <property type="entry name" value="5_nucleotid_C"/>
    <property type="match status" value="1"/>
</dbReference>
<dbReference type="EMBL" id="RLIH01000009">
    <property type="protein sequence ID" value="RVU54539.1"/>
    <property type="molecule type" value="Genomic_DNA"/>
</dbReference>
<dbReference type="PRINTS" id="PR01607">
    <property type="entry name" value="APYRASEFAMLY"/>
</dbReference>
<dbReference type="GO" id="GO:0030288">
    <property type="term" value="C:outer membrane-bounded periplasmic space"/>
    <property type="evidence" value="ECO:0007669"/>
    <property type="project" value="TreeGrafter"/>
</dbReference>
<evidence type="ECO:0000313" key="5">
    <source>
        <dbReference type="EMBL" id="RVU54539.1"/>
    </source>
</evidence>
<keyword evidence="2" id="KW-0378">Hydrolase</keyword>
<protein>
    <submittedName>
        <fullName evidence="5">Bifunctional metallophosphatase/5'-nucleotidase</fullName>
    </submittedName>
</protein>
<dbReference type="GO" id="GO:0000166">
    <property type="term" value="F:nucleotide binding"/>
    <property type="evidence" value="ECO:0007669"/>
    <property type="project" value="UniProtKB-KW"/>
</dbReference>
<dbReference type="OrthoDB" id="7820733at2"/>
<evidence type="ECO:0000256" key="2">
    <source>
        <dbReference type="RuleBase" id="RU362119"/>
    </source>
</evidence>
<dbReference type="InterPro" id="IPR006146">
    <property type="entry name" value="5'-Nucleotdase_CS"/>
</dbReference>
<evidence type="ECO:0000259" key="4">
    <source>
        <dbReference type="Pfam" id="PF02872"/>
    </source>
</evidence>
<evidence type="ECO:0000256" key="1">
    <source>
        <dbReference type="ARBA" id="ARBA00022729"/>
    </source>
</evidence>
<dbReference type="PANTHER" id="PTHR11575">
    <property type="entry name" value="5'-NUCLEOTIDASE-RELATED"/>
    <property type="match status" value="1"/>
</dbReference>
<dbReference type="InterPro" id="IPR006179">
    <property type="entry name" value="5_nucleotidase/apyrase"/>
</dbReference>
<dbReference type="InterPro" id="IPR004843">
    <property type="entry name" value="Calcineurin-like_PHP"/>
</dbReference>
<dbReference type="SUPFAM" id="SSF56300">
    <property type="entry name" value="Metallo-dependent phosphatases"/>
    <property type="match status" value="1"/>
</dbReference>
<evidence type="ECO:0000259" key="3">
    <source>
        <dbReference type="Pfam" id="PF00149"/>
    </source>
</evidence>
<name>A0A437S699_9FIRM</name>
<dbReference type="RefSeq" id="WP_127724761.1">
    <property type="nucleotide sequence ID" value="NZ_RLIH01000009.1"/>
</dbReference>
<dbReference type="AlphaFoldDB" id="A0A437S699"/>
<dbReference type="PANTHER" id="PTHR11575:SF6">
    <property type="entry name" value="2',3'-CYCLIC-NUCLEOTIDE 2'-PHOSPHODIESTERASE_3'-NUCLEOTIDASE"/>
    <property type="match status" value="1"/>
</dbReference>
<feature type="domain" description="Calcineurin-like phosphoesterase" evidence="3">
    <location>
        <begin position="5"/>
        <end position="217"/>
    </location>
</feature>
<proteinExistence type="inferred from homology"/>
<dbReference type="GO" id="GO:0016788">
    <property type="term" value="F:hydrolase activity, acting on ester bonds"/>
    <property type="evidence" value="ECO:0007669"/>
    <property type="project" value="InterPro"/>
</dbReference>
<evidence type="ECO:0000313" key="6">
    <source>
        <dbReference type="Proteomes" id="UP000288812"/>
    </source>
</evidence>